<dbReference type="Pfam" id="PF13966">
    <property type="entry name" value="zf-RVT"/>
    <property type="match status" value="1"/>
</dbReference>
<keyword evidence="2" id="KW-0548">Nucleotidyltransferase</keyword>
<evidence type="ECO:0000313" key="2">
    <source>
        <dbReference type="EMBL" id="GEX85103.1"/>
    </source>
</evidence>
<evidence type="ECO:0000259" key="1">
    <source>
        <dbReference type="Pfam" id="PF13966"/>
    </source>
</evidence>
<dbReference type="InterPro" id="IPR026960">
    <property type="entry name" value="RVT-Znf"/>
</dbReference>
<gene>
    <name evidence="2" type="ORF">Tci_357078</name>
</gene>
<proteinExistence type="predicted"/>
<comment type="caution">
    <text evidence="2">The sequence shown here is derived from an EMBL/GenBank/DDBJ whole genome shotgun (WGS) entry which is preliminary data.</text>
</comment>
<sequence length="240" mass="26621">MCRKKGRGIMTSGVGSGIGLEKLEGEIKMDIGEYKKLMVRDLSRLVEEKSLHVDSVGQETLWNKLVPKKANIFIWRMLKGRLPVRGELDRRGIDLDSVLRISLSLVVVLLRKSKVISSDSPWNKACVDKAPDVVKDKVDVVKDKLTNVLKDKADVVKAPVAKDKDKADVVKEKSTNVFKDKADVVKALVAKEKDKADVVKAPVAKEKDKSDFVKESQVFLFGITSVVNMFPVMVCGVSDE</sequence>
<protein>
    <submittedName>
        <fullName evidence="2">Reverse transcriptase domain, reverse transcriptase zinc-binding domain protein</fullName>
    </submittedName>
</protein>
<name>A0A699HI58_TANCI</name>
<feature type="domain" description="Reverse transcriptase zinc-binding" evidence="1">
    <location>
        <begin position="58"/>
        <end position="97"/>
    </location>
</feature>
<dbReference type="EMBL" id="BKCJ010134316">
    <property type="protein sequence ID" value="GEX85103.1"/>
    <property type="molecule type" value="Genomic_DNA"/>
</dbReference>
<feature type="non-terminal residue" evidence="2">
    <location>
        <position position="240"/>
    </location>
</feature>
<keyword evidence="2" id="KW-0695">RNA-directed DNA polymerase</keyword>
<accession>A0A699HI58</accession>
<dbReference type="AlphaFoldDB" id="A0A699HI58"/>
<keyword evidence="2" id="KW-0808">Transferase</keyword>
<organism evidence="2">
    <name type="scientific">Tanacetum cinerariifolium</name>
    <name type="common">Dalmatian daisy</name>
    <name type="synonym">Chrysanthemum cinerariifolium</name>
    <dbReference type="NCBI Taxonomy" id="118510"/>
    <lineage>
        <taxon>Eukaryota</taxon>
        <taxon>Viridiplantae</taxon>
        <taxon>Streptophyta</taxon>
        <taxon>Embryophyta</taxon>
        <taxon>Tracheophyta</taxon>
        <taxon>Spermatophyta</taxon>
        <taxon>Magnoliopsida</taxon>
        <taxon>eudicotyledons</taxon>
        <taxon>Gunneridae</taxon>
        <taxon>Pentapetalae</taxon>
        <taxon>asterids</taxon>
        <taxon>campanulids</taxon>
        <taxon>Asterales</taxon>
        <taxon>Asteraceae</taxon>
        <taxon>Asteroideae</taxon>
        <taxon>Anthemideae</taxon>
        <taxon>Anthemidinae</taxon>
        <taxon>Tanacetum</taxon>
    </lineage>
</organism>
<dbReference type="GO" id="GO:0003964">
    <property type="term" value="F:RNA-directed DNA polymerase activity"/>
    <property type="evidence" value="ECO:0007669"/>
    <property type="project" value="UniProtKB-KW"/>
</dbReference>
<reference evidence="2" key="1">
    <citation type="journal article" date="2019" name="Sci. Rep.">
        <title>Draft genome of Tanacetum cinerariifolium, the natural source of mosquito coil.</title>
        <authorList>
            <person name="Yamashiro T."/>
            <person name="Shiraishi A."/>
            <person name="Satake H."/>
            <person name="Nakayama K."/>
        </authorList>
    </citation>
    <scope>NUCLEOTIDE SEQUENCE</scope>
</reference>